<evidence type="ECO:0000313" key="3">
    <source>
        <dbReference type="EMBL" id="MBE2999152.1"/>
    </source>
</evidence>
<feature type="transmembrane region" description="Helical" evidence="2">
    <location>
        <begin position="20"/>
        <end position="41"/>
    </location>
</feature>
<feature type="compositionally biased region" description="Basic and acidic residues" evidence="1">
    <location>
        <begin position="189"/>
        <end position="215"/>
    </location>
</feature>
<keyword evidence="2" id="KW-0812">Transmembrane</keyword>
<dbReference type="InterPro" id="IPR045713">
    <property type="entry name" value="DUF6069"/>
</dbReference>
<comment type="caution">
    <text evidence="3">The sequence shown here is derived from an EMBL/GenBank/DDBJ whole genome shotgun (WGS) entry which is preliminary data.</text>
</comment>
<dbReference type="Pfam" id="PF19545">
    <property type="entry name" value="DUF6069"/>
    <property type="match status" value="1"/>
</dbReference>
<name>A0ABR9P5M5_9ACTN</name>
<dbReference type="RefSeq" id="WP_193121790.1">
    <property type="nucleotide sequence ID" value="NZ_JADBGI010000008.1"/>
</dbReference>
<sequence>MSEIGSERAVNVSRLWSGGLATAVVAALVILAGTLVFRGVFDIPVLAPEEAGYLGDTSTAAYALLAGVIALVATALLHMLLLSAPRALTFFGWIMGLAVAIAAVTPFSQVAEVPSQLATAVINLVAGIAIVTLLRSVGRTAVVHSPAAAEEKSPTTAPNAPADPEGFPNQAEQGPALQQEGILPDVSQEEYRAAELRARRQDAEEERAKDGPRPE</sequence>
<feature type="transmembrane region" description="Helical" evidence="2">
    <location>
        <begin position="113"/>
        <end position="134"/>
    </location>
</feature>
<gene>
    <name evidence="3" type="ORF">IDM40_10620</name>
</gene>
<organism evidence="3 4">
    <name type="scientific">Nocardiopsis coralli</name>
    <dbReference type="NCBI Taxonomy" id="2772213"/>
    <lineage>
        <taxon>Bacteria</taxon>
        <taxon>Bacillati</taxon>
        <taxon>Actinomycetota</taxon>
        <taxon>Actinomycetes</taxon>
        <taxon>Streptosporangiales</taxon>
        <taxon>Nocardiopsidaceae</taxon>
        <taxon>Nocardiopsis</taxon>
    </lineage>
</organism>
<reference evidence="3 4" key="1">
    <citation type="submission" date="2020-09" db="EMBL/GenBank/DDBJ databases">
        <title>Diversity and distribution of actinomycetes associated with coral in the coast of Hainan.</title>
        <authorList>
            <person name="Li F."/>
        </authorList>
    </citation>
    <scope>NUCLEOTIDE SEQUENCE [LARGE SCALE GENOMIC DNA]</scope>
    <source>
        <strain evidence="3 4">HNM0947</strain>
    </source>
</reference>
<dbReference type="EMBL" id="JADBGI010000008">
    <property type="protein sequence ID" value="MBE2999152.1"/>
    <property type="molecule type" value="Genomic_DNA"/>
</dbReference>
<feature type="transmembrane region" description="Helical" evidence="2">
    <location>
        <begin position="88"/>
        <end position="107"/>
    </location>
</feature>
<accession>A0ABR9P5M5</accession>
<keyword evidence="2" id="KW-1133">Transmembrane helix</keyword>
<evidence type="ECO:0008006" key="5">
    <source>
        <dbReference type="Google" id="ProtNLM"/>
    </source>
</evidence>
<proteinExistence type="predicted"/>
<feature type="region of interest" description="Disordered" evidence="1">
    <location>
        <begin position="145"/>
        <end position="215"/>
    </location>
</feature>
<protein>
    <recommendedName>
        <fullName evidence="5">Tryptophan-associated transmembrane protein (Trp_oprn_chp)</fullName>
    </recommendedName>
</protein>
<keyword evidence="2" id="KW-0472">Membrane</keyword>
<keyword evidence="4" id="KW-1185">Reference proteome</keyword>
<feature type="transmembrane region" description="Helical" evidence="2">
    <location>
        <begin position="61"/>
        <end position="81"/>
    </location>
</feature>
<dbReference type="Proteomes" id="UP000806528">
    <property type="component" value="Unassembled WGS sequence"/>
</dbReference>
<evidence type="ECO:0000313" key="4">
    <source>
        <dbReference type="Proteomes" id="UP000806528"/>
    </source>
</evidence>
<evidence type="ECO:0000256" key="2">
    <source>
        <dbReference type="SAM" id="Phobius"/>
    </source>
</evidence>
<evidence type="ECO:0000256" key="1">
    <source>
        <dbReference type="SAM" id="MobiDB-lite"/>
    </source>
</evidence>